<evidence type="ECO:0000313" key="1">
    <source>
        <dbReference type="EMBL" id="WIA21923.1"/>
    </source>
</evidence>
<name>A0ABY8UMN8_TETOB</name>
<sequence length="472" mass="51908">MEPSVHFTDLPKPFWQHLLRKLDPDPHTKHSLRASSREIATLIDEQADLSCCLQGEHLGLETLLRIAKLSSGISTLLLPELRLFQAPHLSVTFPPGAFARLQHLCLNYRLSNLCQALAAAAASLTSVAIVPGRRKGSHWQAKLCRFLQVLQQLQQLQCLRMTLHCTQASAGLVGQLQQLRALQLSIDKTPGDSTPHPEHLFDAELWKLAIAPLTALTELSLSLPLLLSHATAAQLTMMRVEGSSVKVPLLPQLQVLRCTTLWWRLPLVVLAPCLAEVAYKRLRNLGYGSFVLPDLQDWEDEQLPPVFEGLLQQGNAAGAAGGGGAAGGNAAAAAGGAVMRSSSSALGQLQQLRLHMLGEVRLAGGGLPWLPHLSRLEFYLPDERNWDADYNDDEDIALWQNQRSVTHITIRGTFHAGGFFAPGHLDRARAAMPRLRCVLFANCGDLHSDRLQQWVGAVQPWKAWLDEEAGWQ</sequence>
<keyword evidence="2" id="KW-1185">Reference proteome</keyword>
<dbReference type="Proteomes" id="UP001244341">
    <property type="component" value="Chromosome 14b"/>
</dbReference>
<reference evidence="1 2" key="1">
    <citation type="submission" date="2023-05" db="EMBL/GenBank/DDBJ databases">
        <title>A 100% complete, gapless, phased diploid assembly of the Scenedesmus obliquus UTEX 3031 genome.</title>
        <authorList>
            <person name="Biondi T.C."/>
            <person name="Hanschen E.R."/>
            <person name="Kwon T."/>
            <person name="Eng W."/>
            <person name="Kruse C.P.S."/>
            <person name="Koehler S.I."/>
            <person name="Kunde Y."/>
            <person name="Gleasner C.D."/>
            <person name="You Mak K.T."/>
            <person name="Polle J."/>
            <person name="Hovde B.T."/>
            <person name="Starkenburg S.R."/>
        </authorList>
    </citation>
    <scope>NUCLEOTIDE SEQUENCE [LARGE SCALE GENOMIC DNA]</scope>
    <source>
        <strain evidence="1 2">DOE0152z</strain>
    </source>
</reference>
<evidence type="ECO:0008006" key="3">
    <source>
        <dbReference type="Google" id="ProtNLM"/>
    </source>
</evidence>
<accession>A0ABY8UMN8</accession>
<evidence type="ECO:0000313" key="2">
    <source>
        <dbReference type="Proteomes" id="UP001244341"/>
    </source>
</evidence>
<proteinExistence type="predicted"/>
<gene>
    <name evidence="1" type="ORF">OEZ85_004290</name>
</gene>
<organism evidence="1 2">
    <name type="scientific">Tetradesmus obliquus</name>
    <name type="common">Green alga</name>
    <name type="synonym">Acutodesmus obliquus</name>
    <dbReference type="NCBI Taxonomy" id="3088"/>
    <lineage>
        <taxon>Eukaryota</taxon>
        <taxon>Viridiplantae</taxon>
        <taxon>Chlorophyta</taxon>
        <taxon>core chlorophytes</taxon>
        <taxon>Chlorophyceae</taxon>
        <taxon>CS clade</taxon>
        <taxon>Sphaeropleales</taxon>
        <taxon>Scenedesmaceae</taxon>
        <taxon>Tetradesmus</taxon>
    </lineage>
</organism>
<protein>
    <recommendedName>
        <fullName evidence="3">F-box domain-containing protein</fullName>
    </recommendedName>
</protein>
<dbReference type="EMBL" id="CP126221">
    <property type="protein sequence ID" value="WIA21923.1"/>
    <property type="molecule type" value="Genomic_DNA"/>
</dbReference>